<sequence length="431" mass="43674">MTTATDRTSEVASSFLRLGLTSFGGPVAHLGYFREAFVDRRRWLDDREYADLVALCQMLPGPASSQVGMGLGLRRAGLPGLFAAWVSFTLPSAIVLTLFALGLDAIGDVGDSGWLLGLKAAAVAVVAGAVMSMAKSLTPDAKRATIAAVALILMLVVPASVVPTAVVQVAAIVLGGVLGLVWVRPRRTPAEAVADSADTGPSTGAEASTAPAAADADGAAETPRLGSRTSRRLGIASLIAFAALLIGLPALAATTGDATLRLIDIFYRAGALVFGGGHVVLPLLEAELVPTGLVDHDTFLAGYGAAQAVPGPLFTFAAFLGASMTTGPGGILGAGIALLAIFLPAALLVIGVLPFWERLRAWEPATAALTGVNAAVVGLLGAALYDPVFIQGITSPAALALAVAVFVAGTMWKVPAWASVIGAGLLGWLLL</sequence>
<name>A0ABY5SMR0_9MICO</name>
<dbReference type="NCBIfam" id="TIGR00937">
    <property type="entry name" value="2A51"/>
    <property type="match status" value="1"/>
</dbReference>
<keyword evidence="4 8" id="KW-0812">Transmembrane</keyword>
<dbReference type="EMBL" id="CP093443">
    <property type="protein sequence ID" value="UVI35405.1"/>
    <property type="molecule type" value="Genomic_DNA"/>
</dbReference>
<dbReference type="RefSeq" id="WP_265418035.1">
    <property type="nucleotide sequence ID" value="NZ_CP093443.1"/>
</dbReference>
<keyword evidence="6 8" id="KW-0472">Membrane</keyword>
<organism evidence="9 10">
    <name type="scientific">Brevibacterium spongiae</name>
    <dbReference type="NCBI Taxonomy" id="2909672"/>
    <lineage>
        <taxon>Bacteria</taxon>
        <taxon>Bacillati</taxon>
        <taxon>Actinomycetota</taxon>
        <taxon>Actinomycetes</taxon>
        <taxon>Micrococcales</taxon>
        <taxon>Brevibacteriaceae</taxon>
        <taxon>Brevibacterium</taxon>
    </lineage>
</organism>
<feature type="transmembrane region" description="Helical" evidence="8">
    <location>
        <begin position="165"/>
        <end position="183"/>
    </location>
</feature>
<keyword evidence="3" id="KW-1003">Cell membrane</keyword>
<evidence type="ECO:0000256" key="7">
    <source>
        <dbReference type="SAM" id="MobiDB-lite"/>
    </source>
</evidence>
<evidence type="ECO:0000256" key="2">
    <source>
        <dbReference type="ARBA" id="ARBA00005262"/>
    </source>
</evidence>
<gene>
    <name evidence="9" type="primary">chrA</name>
    <name evidence="9" type="ORF">L1F31_14965</name>
</gene>
<feature type="transmembrane region" description="Helical" evidence="8">
    <location>
        <begin position="298"/>
        <end position="319"/>
    </location>
</feature>
<feature type="transmembrane region" description="Helical" evidence="8">
    <location>
        <begin position="331"/>
        <end position="353"/>
    </location>
</feature>
<evidence type="ECO:0000313" key="10">
    <source>
        <dbReference type="Proteomes" id="UP001064879"/>
    </source>
</evidence>
<feature type="compositionally biased region" description="Low complexity" evidence="7">
    <location>
        <begin position="201"/>
        <end position="221"/>
    </location>
</feature>
<accession>A0ABY5SMR0</accession>
<keyword evidence="10" id="KW-1185">Reference proteome</keyword>
<evidence type="ECO:0000256" key="6">
    <source>
        <dbReference type="ARBA" id="ARBA00023136"/>
    </source>
</evidence>
<dbReference type="Proteomes" id="UP001064879">
    <property type="component" value="Chromosome"/>
</dbReference>
<feature type="region of interest" description="Disordered" evidence="7">
    <location>
        <begin position="192"/>
        <end position="225"/>
    </location>
</feature>
<feature type="transmembrane region" description="Helical" evidence="8">
    <location>
        <begin position="114"/>
        <end position="134"/>
    </location>
</feature>
<evidence type="ECO:0000256" key="5">
    <source>
        <dbReference type="ARBA" id="ARBA00022989"/>
    </source>
</evidence>
<comment type="similarity">
    <text evidence="2">Belongs to the chromate ion transporter (CHR) (TC 2.A.51) family.</text>
</comment>
<feature type="transmembrane region" description="Helical" evidence="8">
    <location>
        <begin position="81"/>
        <end position="102"/>
    </location>
</feature>
<dbReference type="PIRSF" id="PIRSF004810">
    <property type="entry name" value="ChrA"/>
    <property type="match status" value="1"/>
</dbReference>
<evidence type="ECO:0000256" key="8">
    <source>
        <dbReference type="SAM" id="Phobius"/>
    </source>
</evidence>
<evidence type="ECO:0000256" key="4">
    <source>
        <dbReference type="ARBA" id="ARBA00022692"/>
    </source>
</evidence>
<dbReference type="Pfam" id="PF02417">
    <property type="entry name" value="Chromate_transp"/>
    <property type="match status" value="2"/>
</dbReference>
<dbReference type="PANTHER" id="PTHR33567:SF3">
    <property type="entry name" value="CHROMATE ION TRANSPORTER (EUROFUNG)"/>
    <property type="match status" value="1"/>
</dbReference>
<feature type="transmembrane region" description="Helical" evidence="8">
    <location>
        <begin position="365"/>
        <end position="385"/>
    </location>
</feature>
<dbReference type="PANTHER" id="PTHR33567">
    <property type="entry name" value="CHROMATE ION TRANSPORTER (EUROFUNG)"/>
    <property type="match status" value="1"/>
</dbReference>
<dbReference type="InterPro" id="IPR003370">
    <property type="entry name" value="Chromate_transpt"/>
</dbReference>
<comment type="subcellular location">
    <subcellularLocation>
        <location evidence="1">Cell membrane</location>
        <topology evidence="1">Multi-pass membrane protein</topology>
    </subcellularLocation>
</comment>
<feature type="transmembrane region" description="Helical" evidence="8">
    <location>
        <begin position="397"/>
        <end position="430"/>
    </location>
</feature>
<evidence type="ECO:0000256" key="3">
    <source>
        <dbReference type="ARBA" id="ARBA00022475"/>
    </source>
</evidence>
<evidence type="ECO:0000256" key="1">
    <source>
        <dbReference type="ARBA" id="ARBA00004651"/>
    </source>
</evidence>
<dbReference type="InterPro" id="IPR014047">
    <property type="entry name" value="Chr_Tranpt_l_chain"/>
</dbReference>
<proteinExistence type="inferred from homology"/>
<feature type="transmembrane region" description="Helical" evidence="8">
    <location>
        <begin position="141"/>
        <end position="159"/>
    </location>
</feature>
<feature type="transmembrane region" description="Helical" evidence="8">
    <location>
        <begin position="265"/>
        <end position="286"/>
    </location>
</feature>
<feature type="transmembrane region" description="Helical" evidence="8">
    <location>
        <begin position="233"/>
        <end position="253"/>
    </location>
</feature>
<protein>
    <submittedName>
        <fullName evidence="9">Chromate efflux transporter</fullName>
    </submittedName>
</protein>
<keyword evidence="5 8" id="KW-1133">Transmembrane helix</keyword>
<reference evidence="9" key="1">
    <citation type="submission" date="2022-03" db="EMBL/GenBank/DDBJ databases">
        <title>Brevibacterium spongiae sp. nov., isolated from marine sponge.</title>
        <authorList>
            <person name="Li Z."/>
            <person name="Zhang M."/>
        </authorList>
    </citation>
    <scope>NUCLEOTIDE SEQUENCE</scope>
    <source>
        <strain evidence="9">WHS-Z9</strain>
    </source>
</reference>
<evidence type="ECO:0000313" key="9">
    <source>
        <dbReference type="EMBL" id="UVI35405.1"/>
    </source>
</evidence>